<dbReference type="Proteomes" id="UP000037594">
    <property type="component" value="Unassembled WGS sequence"/>
</dbReference>
<dbReference type="SUPFAM" id="SSF81923">
    <property type="entry name" value="Double Clp-N motif"/>
    <property type="match status" value="1"/>
</dbReference>
<dbReference type="Gene3D" id="3.10.180.10">
    <property type="entry name" value="2,3-Dihydroxybiphenyl 1,2-Dioxygenase, domain 1"/>
    <property type="match status" value="1"/>
</dbReference>
<dbReference type="InterPro" id="IPR036628">
    <property type="entry name" value="Clp_N_dom_sf"/>
</dbReference>
<dbReference type="PATRIC" id="fig|451644.5.peg.7063"/>
<dbReference type="Pfam" id="PF02861">
    <property type="entry name" value="Clp_N"/>
    <property type="match status" value="1"/>
</dbReference>
<evidence type="ECO:0000313" key="4">
    <source>
        <dbReference type="Proteomes" id="UP000037594"/>
    </source>
</evidence>
<organism evidence="3 4">
    <name type="scientific">Mycolicibacterium conceptionense</name>
    <dbReference type="NCBI Taxonomy" id="451644"/>
    <lineage>
        <taxon>Bacteria</taxon>
        <taxon>Bacillati</taxon>
        <taxon>Actinomycetota</taxon>
        <taxon>Actinomycetes</taxon>
        <taxon>Mycobacteriales</taxon>
        <taxon>Mycobacteriaceae</taxon>
        <taxon>Mycolicibacterium</taxon>
    </lineage>
</organism>
<evidence type="ECO:0000313" key="3">
    <source>
        <dbReference type="EMBL" id="KMV13635.1"/>
    </source>
</evidence>
<dbReference type="AlphaFoldDB" id="A0A0J8TZJ1"/>
<comment type="caution">
    <text evidence="3">The sequence shown here is derived from an EMBL/GenBank/DDBJ whole genome shotgun (WGS) entry which is preliminary data.</text>
</comment>
<dbReference type="PROSITE" id="PS51903">
    <property type="entry name" value="CLP_R"/>
    <property type="match status" value="1"/>
</dbReference>
<reference evidence="3 4" key="1">
    <citation type="submission" date="2015-06" db="EMBL/GenBank/DDBJ databases">
        <title>Genome sequence of Mycobacterium conceptionense strain MLE.</title>
        <authorList>
            <person name="Greninger A.L."/>
            <person name="Cunningham G."/>
            <person name="Chiu C.Y."/>
            <person name="Miller S."/>
        </authorList>
    </citation>
    <scope>NUCLEOTIDE SEQUENCE [LARGE SCALE GENOMIC DNA]</scope>
    <source>
        <strain evidence="3 4">MLE</strain>
    </source>
</reference>
<name>A0A0J8TZJ1_9MYCO</name>
<dbReference type="OrthoDB" id="3628183at2"/>
<dbReference type="SUPFAM" id="SSF54593">
    <property type="entry name" value="Glyoxalase/Bleomycin resistance protein/Dihydroxybiphenyl dioxygenase"/>
    <property type="match status" value="1"/>
</dbReference>
<feature type="domain" description="Clp R" evidence="2">
    <location>
        <begin position="2"/>
        <end position="144"/>
    </location>
</feature>
<sequence>MFERFTTRARRVVVLAQEHARMLRHNYVGTEHLLLGLISEDEGVAARALRSLDISLDTASAQLVQIIGEGVQAPAGHIPFTPRAKQVLELAGREALQLGHTYVGTEHVLLGLLREGKGIGAQILVALDVDLNTLRGRVIELLGDDQPAEKTGRPFVRYGADSDDPVAVTQIIMRVSDLDASRKFYEAIGLVFTERSDQDVKCIITQLAPGLRLKLAPCFESGKPVTGVGIEVSVDDRAAGVDALAKLGHFPWDDAVLAQEVYVPDPDGNIVHLVPRYGLAA</sequence>
<evidence type="ECO:0000256" key="1">
    <source>
        <dbReference type="PROSITE-ProRule" id="PRU01251"/>
    </source>
</evidence>
<dbReference type="PANTHER" id="PTHR47016:SF5">
    <property type="entry name" value="CLP DOMAIN SUPERFAMILY PROTEIN"/>
    <property type="match status" value="1"/>
</dbReference>
<dbReference type="Gene3D" id="1.10.1780.10">
    <property type="entry name" value="Clp, N-terminal domain"/>
    <property type="match status" value="1"/>
</dbReference>
<dbReference type="InterPro" id="IPR029068">
    <property type="entry name" value="Glyas_Bleomycin-R_OHBP_Dase"/>
</dbReference>
<keyword evidence="1" id="KW-0677">Repeat</keyword>
<gene>
    <name evidence="3" type="ORF">ACT17_34345</name>
</gene>
<dbReference type="InterPro" id="IPR044217">
    <property type="entry name" value="CLPT1/2"/>
</dbReference>
<dbReference type="InterPro" id="IPR004176">
    <property type="entry name" value="Clp_R_N"/>
</dbReference>
<dbReference type="CDD" id="cd06587">
    <property type="entry name" value="VOC"/>
    <property type="match status" value="1"/>
</dbReference>
<protein>
    <recommendedName>
        <fullName evidence="2">Clp R domain-containing protein</fullName>
    </recommendedName>
</protein>
<dbReference type="PANTHER" id="PTHR47016">
    <property type="entry name" value="ATP-DEPENDENT CLP PROTEASE ATP-BINDING SUBUNIT CLPT1, CHLOROPLASTIC"/>
    <property type="match status" value="1"/>
</dbReference>
<evidence type="ECO:0000259" key="2">
    <source>
        <dbReference type="PROSITE" id="PS51903"/>
    </source>
</evidence>
<accession>A0A0J8TZJ1</accession>
<proteinExistence type="predicted"/>
<dbReference type="EMBL" id="LFOD01000085">
    <property type="protein sequence ID" value="KMV13635.1"/>
    <property type="molecule type" value="Genomic_DNA"/>
</dbReference>